<evidence type="ECO:0000313" key="2">
    <source>
        <dbReference type="EMBL" id="MDA0162155.1"/>
    </source>
</evidence>
<comment type="caution">
    <text evidence="2">The sequence shown here is derived from an EMBL/GenBank/DDBJ whole genome shotgun (WGS) entry which is preliminary data.</text>
</comment>
<reference evidence="2" key="1">
    <citation type="submission" date="2022-10" db="EMBL/GenBank/DDBJ databases">
        <title>The WGS of Solirubrobacter ginsenosidimutans DSM 21036.</title>
        <authorList>
            <person name="Jiang Z."/>
        </authorList>
    </citation>
    <scope>NUCLEOTIDE SEQUENCE</scope>
    <source>
        <strain evidence="2">DSM 21036</strain>
    </source>
</reference>
<evidence type="ECO:0000313" key="3">
    <source>
        <dbReference type="Proteomes" id="UP001149140"/>
    </source>
</evidence>
<gene>
    <name evidence="2" type="ORF">OM076_17925</name>
</gene>
<dbReference type="PROSITE" id="PS51819">
    <property type="entry name" value="VOC"/>
    <property type="match status" value="1"/>
</dbReference>
<dbReference type="InterPro" id="IPR029068">
    <property type="entry name" value="Glyas_Bleomycin-R_OHBP_Dase"/>
</dbReference>
<dbReference type="AlphaFoldDB" id="A0A9X3MVT5"/>
<organism evidence="2 3">
    <name type="scientific">Solirubrobacter ginsenosidimutans</name>
    <dbReference type="NCBI Taxonomy" id="490573"/>
    <lineage>
        <taxon>Bacteria</taxon>
        <taxon>Bacillati</taxon>
        <taxon>Actinomycetota</taxon>
        <taxon>Thermoleophilia</taxon>
        <taxon>Solirubrobacterales</taxon>
        <taxon>Solirubrobacteraceae</taxon>
        <taxon>Solirubrobacter</taxon>
    </lineage>
</organism>
<dbReference type="Proteomes" id="UP001149140">
    <property type="component" value="Unassembled WGS sequence"/>
</dbReference>
<dbReference type="CDD" id="cd08351">
    <property type="entry name" value="ChaP_like"/>
    <property type="match status" value="1"/>
</dbReference>
<dbReference type="Gene3D" id="3.10.180.10">
    <property type="entry name" value="2,3-Dihydroxybiphenyl 1,2-Dioxygenase, domain 1"/>
    <property type="match status" value="1"/>
</dbReference>
<dbReference type="RefSeq" id="WP_270041392.1">
    <property type="nucleotide sequence ID" value="NZ_JAPDOD010000016.1"/>
</dbReference>
<accession>A0A9X3MVT5</accession>
<protein>
    <submittedName>
        <fullName evidence="2">VOC family protein</fullName>
    </submittedName>
</protein>
<sequence length="125" mass="13695">MSVLINHAIVGASDRLASARFFTDLFDLAEPEEAGPFAVVRLDDEMLLQFATPPGGAVVPIHLAFLVDDPTFDHLLARIEALSIDHWADPRRSQAGINHNHGGRGVYFLDPSGNYLEAITRPYAD</sequence>
<dbReference type="EMBL" id="JAPDOD010000016">
    <property type="protein sequence ID" value="MDA0162155.1"/>
    <property type="molecule type" value="Genomic_DNA"/>
</dbReference>
<feature type="domain" description="VOC" evidence="1">
    <location>
        <begin position="4"/>
        <end position="121"/>
    </location>
</feature>
<proteinExistence type="predicted"/>
<keyword evidence="3" id="KW-1185">Reference proteome</keyword>
<evidence type="ECO:0000259" key="1">
    <source>
        <dbReference type="PROSITE" id="PS51819"/>
    </source>
</evidence>
<dbReference type="SUPFAM" id="SSF54593">
    <property type="entry name" value="Glyoxalase/Bleomycin resistance protein/Dihydroxybiphenyl dioxygenase"/>
    <property type="match status" value="1"/>
</dbReference>
<dbReference type="InterPro" id="IPR037523">
    <property type="entry name" value="VOC_core"/>
</dbReference>
<name>A0A9X3MVT5_9ACTN</name>